<accession>A0AAV1KC64</accession>
<protein>
    <recommendedName>
        <fullName evidence="7">Transposase</fullName>
    </recommendedName>
</protein>
<gene>
    <name evidence="5" type="ORF">PARMNEM_LOCUS1785</name>
</gene>
<dbReference type="EMBL" id="CAVLGL010000013">
    <property type="protein sequence ID" value="CAK1579910.1"/>
    <property type="molecule type" value="Genomic_DNA"/>
</dbReference>
<dbReference type="Gene3D" id="3.30.420.10">
    <property type="entry name" value="Ribonuclease H-like superfamily/Ribonuclease H"/>
    <property type="match status" value="1"/>
</dbReference>
<dbReference type="InterPro" id="IPR004875">
    <property type="entry name" value="DDE_SF_endonuclease_dom"/>
</dbReference>
<dbReference type="InterPro" id="IPR050863">
    <property type="entry name" value="CenT-Element_Derived"/>
</dbReference>
<dbReference type="SUPFAM" id="SSF46689">
    <property type="entry name" value="Homeodomain-like"/>
    <property type="match status" value="1"/>
</dbReference>
<evidence type="ECO:0000256" key="1">
    <source>
        <dbReference type="ARBA" id="ARBA00004123"/>
    </source>
</evidence>
<dbReference type="Proteomes" id="UP001314205">
    <property type="component" value="Unassembled WGS sequence"/>
</dbReference>
<evidence type="ECO:0000313" key="5">
    <source>
        <dbReference type="EMBL" id="CAK1579910.1"/>
    </source>
</evidence>
<dbReference type="Gene3D" id="1.10.10.60">
    <property type="entry name" value="Homeodomain-like"/>
    <property type="match status" value="1"/>
</dbReference>
<dbReference type="InterPro" id="IPR007889">
    <property type="entry name" value="HTH_Psq"/>
</dbReference>
<dbReference type="Pfam" id="PF05225">
    <property type="entry name" value="HTH_psq"/>
    <property type="match status" value="1"/>
</dbReference>
<dbReference type="PANTHER" id="PTHR19303">
    <property type="entry name" value="TRANSPOSON"/>
    <property type="match status" value="1"/>
</dbReference>
<sequence length="824" mass="94481">MDTSKPKSRKKARKSRRRLGARQYKNYSNEMLEIAVDLVRKKQISAREAARQFAIPKQTILNKVNKSHTKSVGCPTRLSDDEEAKFIKVLIAAGEFGCPLSKLDLRLVVFEYLKKNGREDVFNGGPPGKAWLDNFLSRHSLDLSVRSTQNIKKNRAEKGVDEFMEYFRNLEETLKDVAPSNILNFDETNLTDDPGSSKCIFRRGVKYPERVLNSTKGAISLMFSVTANGSLLPIYVVYKAENLYSEWIQGGPRGTRYNCTRSGWFDSFVFEDYFNTIIMDWAKSLPSKKVVICDNLSSHLNVSVIELCECHNIQFVFIPSSSTHITQPLDVAFFAPLKKVWRAILLKYKMENPNQTTLNKNHFPKLLHSLVDQVEIYSSKNIKSGFRATGIYPFNPREVLKRVPEYQEDVASYGIDNALLDYLKQIRQPNPMITKRNKKVMTVPGKSVTVDDLLLTSQLSKSNVRGKVKSSKNTTTLTKVDTAASLENFNKNYNYDISYILNEKTGLMEATKNTDLVFETDLPVISIKDQDKPKKINILSDIILPKYKTKPIAKTKTKYFKEIDTSFNILSQTFPSERNIIIEKPHTENSGGKVRKIDNIAFNINVHGVLSSDDNEDIRDIVSCSANSREKTNSKKRKKKRRLRKTVKKENVKPVKRPRKSLDSSTTTEEDCISTHSDSDIIEALSDVSNFEISMEESTNIDESINMDKQIIKEDIHQIDKNSKKKEYYELGEKVLVRYYQSNNWKYYVGLIESVNDNSKTFNISYYKCIKTKDSDDIKFIKPKLLDRDIAVPESNIVKIIELLQFNESPEEYALMCDKDSVYF</sequence>
<dbReference type="InterPro" id="IPR009057">
    <property type="entry name" value="Homeodomain-like_sf"/>
</dbReference>
<feature type="region of interest" description="Disordered" evidence="2">
    <location>
        <begin position="627"/>
        <end position="673"/>
    </location>
</feature>
<evidence type="ECO:0000259" key="4">
    <source>
        <dbReference type="Pfam" id="PF05225"/>
    </source>
</evidence>
<dbReference type="AlphaFoldDB" id="A0AAV1KC64"/>
<organism evidence="5 6">
    <name type="scientific">Parnassius mnemosyne</name>
    <name type="common">clouded apollo</name>
    <dbReference type="NCBI Taxonomy" id="213953"/>
    <lineage>
        <taxon>Eukaryota</taxon>
        <taxon>Metazoa</taxon>
        <taxon>Ecdysozoa</taxon>
        <taxon>Arthropoda</taxon>
        <taxon>Hexapoda</taxon>
        <taxon>Insecta</taxon>
        <taxon>Pterygota</taxon>
        <taxon>Neoptera</taxon>
        <taxon>Endopterygota</taxon>
        <taxon>Lepidoptera</taxon>
        <taxon>Glossata</taxon>
        <taxon>Ditrysia</taxon>
        <taxon>Papilionoidea</taxon>
        <taxon>Papilionidae</taxon>
        <taxon>Parnassiinae</taxon>
        <taxon>Parnassini</taxon>
        <taxon>Parnassius</taxon>
        <taxon>Driopa</taxon>
    </lineage>
</organism>
<dbReference type="PANTHER" id="PTHR19303:SF74">
    <property type="entry name" value="POGO TRANSPOSABLE ELEMENT WITH KRAB DOMAIN"/>
    <property type="match status" value="1"/>
</dbReference>
<dbReference type="GO" id="GO:0005634">
    <property type="term" value="C:nucleus"/>
    <property type="evidence" value="ECO:0007669"/>
    <property type="project" value="UniProtKB-SubCell"/>
</dbReference>
<comment type="subcellular location">
    <subcellularLocation>
        <location evidence="1">Nucleus</location>
    </subcellularLocation>
</comment>
<feature type="domain" description="HTH psq-type" evidence="4">
    <location>
        <begin position="29"/>
        <end position="69"/>
    </location>
</feature>
<dbReference type="Pfam" id="PF03184">
    <property type="entry name" value="DDE_1"/>
    <property type="match status" value="1"/>
</dbReference>
<keyword evidence="6" id="KW-1185">Reference proteome</keyword>
<evidence type="ECO:0000256" key="2">
    <source>
        <dbReference type="SAM" id="MobiDB-lite"/>
    </source>
</evidence>
<evidence type="ECO:0008006" key="7">
    <source>
        <dbReference type="Google" id="ProtNLM"/>
    </source>
</evidence>
<evidence type="ECO:0000259" key="3">
    <source>
        <dbReference type="Pfam" id="PF03184"/>
    </source>
</evidence>
<proteinExistence type="predicted"/>
<comment type="caution">
    <text evidence="5">The sequence shown here is derived from an EMBL/GenBank/DDBJ whole genome shotgun (WGS) entry which is preliminary data.</text>
</comment>
<dbReference type="InterPro" id="IPR036397">
    <property type="entry name" value="RNaseH_sf"/>
</dbReference>
<evidence type="ECO:0000313" key="6">
    <source>
        <dbReference type="Proteomes" id="UP001314205"/>
    </source>
</evidence>
<name>A0AAV1KC64_9NEOP</name>
<feature type="compositionally biased region" description="Basic residues" evidence="2">
    <location>
        <begin position="634"/>
        <end position="647"/>
    </location>
</feature>
<dbReference type="GO" id="GO:0003677">
    <property type="term" value="F:DNA binding"/>
    <property type="evidence" value="ECO:0007669"/>
    <property type="project" value="InterPro"/>
</dbReference>
<feature type="domain" description="DDE-1" evidence="3">
    <location>
        <begin position="221"/>
        <end position="370"/>
    </location>
</feature>
<reference evidence="5 6" key="1">
    <citation type="submission" date="2023-11" db="EMBL/GenBank/DDBJ databases">
        <authorList>
            <person name="Hedman E."/>
            <person name="Englund M."/>
            <person name="Stromberg M."/>
            <person name="Nyberg Akerstrom W."/>
            <person name="Nylinder S."/>
            <person name="Jareborg N."/>
            <person name="Kallberg Y."/>
            <person name="Kronander E."/>
        </authorList>
    </citation>
    <scope>NUCLEOTIDE SEQUENCE [LARGE SCALE GENOMIC DNA]</scope>
</reference>